<dbReference type="AlphaFoldDB" id="A0A7Y9UQ85"/>
<accession>A0A7Y9UQ85</accession>
<proteinExistence type="predicted"/>
<organism evidence="2 3">
    <name type="scientific">Nocardioides daedukensis</name>
    <dbReference type="NCBI Taxonomy" id="634462"/>
    <lineage>
        <taxon>Bacteria</taxon>
        <taxon>Bacillati</taxon>
        <taxon>Actinomycetota</taxon>
        <taxon>Actinomycetes</taxon>
        <taxon>Propionibacteriales</taxon>
        <taxon>Nocardioidaceae</taxon>
        <taxon>Nocardioides</taxon>
    </lineage>
</organism>
<feature type="compositionally biased region" description="Basic and acidic residues" evidence="1">
    <location>
        <begin position="44"/>
        <end position="68"/>
    </location>
</feature>
<keyword evidence="3" id="KW-1185">Reference proteome</keyword>
<evidence type="ECO:0000313" key="2">
    <source>
        <dbReference type="EMBL" id="NYG60403.1"/>
    </source>
</evidence>
<feature type="region of interest" description="Disordered" evidence="1">
    <location>
        <begin position="450"/>
        <end position="477"/>
    </location>
</feature>
<evidence type="ECO:0000256" key="1">
    <source>
        <dbReference type="SAM" id="MobiDB-lite"/>
    </source>
</evidence>
<name>A0A7Y9UQ85_9ACTN</name>
<evidence type="ECO:0008006" key="4">
    <source>
        <dbReference type="Google" id="ProtNLM"/>
    </source>
</evidence>
<sequence length="546" mass="58408">MQEHAIADLDTGDTLTGVEVAVLARRAADRSLLHHAAHWADLHGDHEEVTRGHGSTDGEDEHRREHPTYRRFGGDGTPLVSEFATAELGISLQVHPLSARSWIADALDLRHRLEPLWTLTLESPTADLLEVWLLRKIASRTRHLPPTSAQQIAEDLAALITSLPTGRLLERLDSLVLLADAEGDEAERTAQLRLRFAHFNRTDQRGLSGLYARLSSADAATGDKQVQRLAELLLAHDRSTGIKSDDLDTLDTARSRALGLLIADPATAHALLAGAIDPAAAGDVDSAERAGEGEAGADETGVGETGVGGATGATCAEGAGDGADPASVAGPGPMSGARTGRAALQLHLHLSEDALQALAIAADTGRIAEGVGRLEGHGPLSLTEALELLRLSDVTISAVLDPAATAPADSYAFTGSLREALFTRTPADVYPYARNTTHAMDIDHTVAYRRDRSGRPDEPGQTSLDNAGPMTRHHHRIKTSGPVRVRQPLPGTYIWRTLNDRYRITNDTGTHQLDSRTGADLYSDDPERHFHAMTLITQWSTSHAAA</sequence>
<dbReference type="CDD" id="cd00085">
    <property type="entry name" value="HNHc"/>
    <property type="match status" value="1"/>
</dbReference>
<dbReference type="Proteomes" id="UP000540656">
    <property type="component" value="Unassembled WGS sequence"/>
</dbReference>
<gene>
    <name evidence="2" type="ORF">BJ980_003326</name>
</gene>
<feature type="region of interest" description="Disordered" evidence="1">
    <location>
        <begin position="44"/>
        <end position="71"/>
    </location>
</feature>
<protein>
    <recommendedName>
        <fullName evidence="4">DUF222 domain-containing protein</fullName>
    </recommendedName>
</protein>
<comment type="caution">
    <text evidence="2">The sequence shown here is derived from an EMBL/GenBank/DDBJ whole genome shotgun (WGS) entry which is preliminary data.</text>
</comment>
<feature type="region of interest" description="Disordered" evidence="1">
    <location>
        <begin position="283"/>
        <end position="336"/>
    </location>
</feature>
<evidence type="ECO:0000313" key="3">
    <source>
        <dbReference type="Proteomes" id="UP000540656"/>
    </source>
</evidence>
<reference evidence="2 3" key="1">
    <citation type="submission" date="2020-07" db="EMBL/GenBank/DDBJ databases">
        <title>Sequencing the genomes of 1000 actinobacteria strains.</title>
        <authorList>
            <person name="Klenk H.-P."/>
        </authorList>
    </citation>
    <scope>NUCLEOTIDE SEQUENCE [LARGE SCALE GENOMIC DNA]</scope>
    <source>
        <strain evidence="2 3">DSM 23819</strain>
    </source>
</reference>
<dbReference type="EMBL" id="JACCAA010000001">
    <property type="protein sequence ID" value="NYG60403.1"/>
    <property type="molecule type" value="Genomic_DNA"/>
</dbReference>
<dbReference type="RefSeq" id="WP_179503337.1">
    <property type="nucleotide sequence ID" value="NZ_JACCAA010000001.1"/>
</dbReference>
<dbReference type="InterPro" id="IPR003615">
    <property type="entry name" value="HNH_nuc"/>
</dbReference>